<dbReference type="InterPro" id="IPR005090">
    <property type="entry name" value="RepC_N"/>
</dbReference>
<reference evidence="2" key="1">
    <citation type="submission" date="2023-07" db="EMBL/GenBank/DDBJ databases">
        <title>Genome content predicts the carbon catabolic preferences of heterotrophic bacteria.</title>
        <authorList>
            <person name="Gralka M."/>
        </authorList>
    </citation>
    <scope>NUCLEOTIDE SEQUENCE</scope>
    <source>
        <strain evidence="2">E2R20</strain>
    </source>
</reference>
<feature type="non-terminal residue" evidence="2">
    <location>
        <position position="85"/>
    </location>
</feature>
<proteinExistence type="predicted"/>
<keyword evidence="3" id="KW-1185">Reference proteome</keyword>
<evidence type="ECO:0000313" key="2">
    <source>
        <dbReference type="EMBL" id="MDO6575183.1"/>
    </source>
</evidence>
<dbReference type="Proteomes" id="UP001170310">
    <property type="component" value="Unassembled WGS sequence"/>
</dbReference>
<dbReference type="AlphaFoldDB" id="A0AAW7YY51"/>
<dbReference type="Pfam" id="PF03428">
    <property type="entry name" value="RP-C"/>
    <property type="match status" value="1"/>
</dbReference>
<protein>
    <submittedName>
        <fullName evidence="2">Helix-turn-helix domain-containing protein</fullName>
    </submittedName>
</protein>
<gene>
    <name evidence="2" type="ORF">Q4528_13790</name>
</gene>
<feature type="domain" description="Plasmid replication protein C N-terminal" evidence="1">
    <location>
        <begin position="1"/>
        <end position="80"/>
    </location>
</feature>
<organism evidence="2 3">
    <name type="scientific">Staphylococcus pasteuri_A</name>
    <dbReference type="NCBI Taxonomy" id="3062664"/>
    <lineage>
        <taxon>Bacteria</taxon>
        <taxon>Bacillati</taxon>
        <taxon>Bacillota</taxon>
        <taxon>Bacilli</taxon>
        <taxon>Bacillales</taxon>
        <taxon>Staphylococcaceae</taxon>
        <taxon>Staphylococcus</taxon>
    </lineage>
</organism>
<comment type="caution">
    <text evidence="2">The sequence shown here is derived from an EMBL/GenBank/DDBJ whole genome shotgun (WGS) entry which is preliminary data.</text>
</comment>
<evidence type="ECO:0000313" key="3">
    <source>
        <dbReference type="Proteomes" id="UP001170310"/>
    </source>
</evidence>
<dbReference type="EMBL" id="JAUOQO010000320">
    <property type="protein sequence ID" value="MDO6575183.1"/>
    <property type="molecule type" value="Genomic_DNA"/>
</dbReference>
<evidence type="ECO:0000259" key="1">
    <source>
        <dbReference type="Pfam" id="PF03428"/>
    </source>
</evidence>
<accession>A0AAW7YY51</accession>
<name>A0AAW7YY51_9STAP</name>
<dbReference type="RefSeq" id="WP_303522143.1">
    <property type="nucleotide sequence ID" value="NZ_JAUOQO010000320.1"/>
</dbReference>
<sequence length="85" mass="9731">MDERRFRRGETRLEQAGLIRRRLSGNGRRFPERDKSGRVVNAYGIDLAPLLASYDDLVAMADWRAEQDRVARARRNSISARLSAA</sequence>